<keyword evidence="2" id="KW-1185">Reference proteome</keyword>
<proteinExistence type="predicted"/>
<organism evidence="1 2">
    <name type="scientific">Coemansia aciculifera</name>
    <dbReference type="NCBI Taxonomy" id="417176"/>
    <lineage>
        <taxon>Eukaryota</taxon>
        <taxon>Fungi</taxon>
        <taxon>Fungi incertae sedis</taxon>
        <taxon>Zoopagomycota</taxon>
        <taxon>Kickxellomycotina</taxon>
        <taxon>Kickxellomycetes</taxon>
        <taxon>Kickxellales</taxon>
        <taxon>Kickxellaceae</taxon>
        <taxon>Coemansia</taxon>
    </lineage>
</organism>
<name>A0ACC1MBJ0_9FUNG</name>
<evidence type="ECO:0000313" key="2">
    <source>
        <dbReference type="Proteomes" id="UP001139981"/>
    </source>
</evidence>
<evidence type="ECO:0000313" key="1">
    <source>
        <dbReference type="EMBL" id="KAJ2900840.1"/>
    </source>
</evidence>
<dbReference type="Proteomes" id="UP001139981">
    <property type="component" value="Unassembled WGS sequence"/>
</dbReference>
<accession>A0ACC1MBJ0</accession>
<dbReference type="EMBL" id="JANBVB010000002">
    <property type="protein sequence ID" value="KAJ2900840.1"/>
    <property type="molecule type" value="Genomic_DNA"/>
</dbReference>
<gene>
    <name evidence="1" type="ORF">IWW38_000215</name>
</gene>
<comment type="caution">
    <text evidence="1">The sequence shown here is derived from an EMBL/GenBank/DDBJ whole genome shotgun (WGS) entry which is preliminary data.</text>
</comment>
<sequence>MVAVNRQVSGGDGQTRVPPYKYDIRVTGGLFADSSDNGTTTKVSVKGCAFDSLPPLPPWRPSVLISRCMLPLRKSSFHVLYCMPMRVLQGRLGLIAILSAILGNEDGDIIVEQDDSDGHLDSLARSVDGDTRTPQFSHKRGSDGGLELHIRALPIKPKSNVQTAAVLTGGGGKGSVENAAVASLISDDAASRRSSTRMSAASLASRPISSGLSVLEVRPAFEDESSRADSDRDCDSIAEAQSPQSLEPSPPELVLVGGGGRERADSRPRSASITVMEDKGTMTTWRGLPAEHRTSNSSRCSLPVTINTDMEYESRKTSPTPSVLRGGGCGAAAASRPAHGSSVFSAFNGPLVAPPEGGRSAGTRPRSLPRSYDQLKPRRSSKDKVNYRERAENLLTQYFPAEVLERYLDELRRRYRFIGDGGMTNSEISKLLDETTADSQLREQLRASLEELVKAPMSSGYSSDHEQTVSSSPSLPHYLSIRETELRDVLDRTSLSPVPKGVRSSGPASVLVGGGMSMEDMGSASLGAHNSGTLRSDQISLAASVHPAESVRAESTRNSAAGAKKPPGAQQAKGQTSGGPSKTGPGYWDDNEKYRVRPPNMAQAFTILKSQPIFVREMSSSDIKFKSPFSQTTGDQSPSAATEMPSMGEAYSPRASDFAHTDAFAERHPAESKVAKAVSELEEVLRRTEADMLAGIASDFQNGTPKNARHSHSAGNKGDNFDTESVVSRDSLVGGGASSRSESASTRYAAIGSKFDNARSDSACKMSVSQSTIRTDVLLKEGMQFGDADNIDSEMFDEDEAVVPVEHDSHNSSAVSLPMRLEDMPAELASVLRRTGGIENSRLRRTDTPQSVSSASNNRRSSPPSVASRHSLKGGAVVAPNQSLTELDIVMGRTGGPRNRSVASSRASTQASANGVLRGGSGTPSTPGDVDNELANVLRRTSGYAPSVSSDGRSESVASDIKSVAAPAEAARNNSLRPSYGYSSPVHPPPPSRSAARSPPQTKPSSHASSSLRAPSQQPTQQRYSPPPHSQPAPRAPSRQPRPEERPVSAARSPSPELYHVPTPVFGRFPSPPAYIKNRGNVSEAAEEAQANNANGDAPQPKPQPRPSSPSRGRPHSQSVHHEQQPRPQQATHQYQEEPVVERLDLETGSVASRRARAKPGPAFGSASTLMNANIRDNNFELPKVVEEDVDSLASYPSSRRARSPNLVGGGRLHPSDTAANSRTPSVLCGGGGHAAATTQSCDAGCCGVCGKGVNNSDVVVRPQVMHASCLRCEACDCLLTSSTFRAINGHVYCESDYQRHFSCKEHGASPSGKVVAVRPGISDKQFQEMNKAIMESFTSVDDFLQHMRQLGQQNEQSGATGQVAAYAGDPTKVQRAGDVGLDRQTHYEREHVTSPSGTPWITERVVDKKVKTKVIEKRYPASAVSGQSQPPTIKCGGSVPPPRPSHVASDNLGSTLIGGGASGNTAVQQPRSNSSRMDAMRSTNHSSASRPSNALLNDTKTVNGWEHPMCPVCTHVVYQNDQVVHESYGYHKACMRCRQCSQVVPVTSATRIKGAIYCKKHGDELLRRRSILMRKKSTMGRRSRHTRNRSVVSSDRFIPDDSASLPLPPPPPMPMFSSAASTSAMGLPAPPAMPGAGGAPPRRVTTAMRNFLDAAAEQIESQSLLPVSTEPINWSPAPSVIATESSKPSSRPLPQPKPKAGQGRQQQQAYQPAPNYVPGPPLPPPSSSSASAAKQQQRPGSRSIFSGSSRESFYDPNVVNALRQEAQRQINGSSGSLIVPVSSAASSASAAAAGDRARRLLTPCGPSIADALHKYTSGGRDGCVSVSSQFDPFLDASHDQLVGGGGLGSPQRQQHHSGAPSFSPNQQLDHLEQRFRNANFRPPWALKSQTTFD</sequence>
<reference evidence="1" key="1">
    <citation type="submission" date="2022-07" db="EMBL/GenBank/DDBJ databases">
        <title>Phylogenomic reconstructions and comparative analyses of Kickxellomycotina fungi.</title>
        <authorList>
            <person name="Reynolds N.K."/>
            <person name="Stajich J.E."/>
            <person name="Barry K."/>
            <person name="Grigoriev I.V."/>
            <person name="Crous P."/>
            <person name="Smith M.E."/>
        </authorList>
    </citation>
    <scope>NUCLEOTIDE SEQUENCE</scope>
    <source>
        <strain evidence="1">CBS 190363</strain>
    </source>
</reference>
<protein>
    <submittedName>
        <fullName evidence="1">Uncharacterized protein</fullName>
    </submittedName>
</protein>